<dbReference type="Proteomes" id="UP000595472">
    <property type="component" value="Segment"/>
</dbReference>
<name>A0A7T3KCC0_9CAUD</name>
<dbReference type="KEGG" id="vg:77924016"/>
<gene>
    <name evidence="1" type="primary">88</name>
    <name evidence="1" type="ORF">SEA_WOLLYPOG_88</name>
</gene>
<keyword evidence="2" id="KW-1185">Reference proteome</keyword>
<dbReference type="GeneID" id="77924016"/>
<proteinExistence type="predicted"/>
<dbReference type="EMBL" id="MW055913">
    <property type="protein sequence ID" value="QPX62637.1"/>
    <property type="molecule type" value="Genomic_DNA"/>
</dbReference>
<organism evidence="1 2">
    <name type="scientific">Arthrobacter phage Wollypog</name>
    <dbReference type="NCBI Taxonomy" id="2790985"/>
    <lineage>
        <taxon>Viruses</taxon>
        <taxon>Duplodnaviria</taxon>
        <taxon>Heunggongvirae</taxon>
        <taxon>Uroviricota</taxon>
        <taxon>Caudoviricetes</taxon>
        <taxon>Wollypogvirus</taxon>
        <taxon>Wollypogvirus wollypog</taxon>
    </lineage>
</organism>
<reference evidence="1 2" key="1">
    <citation type="submission" date="2020-10" db="EMBL/GenBank/DDBJ databases">
        <authorList>
            <person name="Abad L.A."/>
            <person name="Alter J."/>
            <person name="Becerra C.Y."/>
            <person name="Boehle J."/>
            <person name="Bustos B."/>
            <person name="Connatser B.I."/>
            <person name="Cutright B."/>
            <person name="Gavin J."/>
            <person name="Gomez A.P."/>
            <person name="Grabar K."/>
            <person name="Hur E.Y."/>
            <person name="Ioh M.T."/>
            <person name="Joya-Campos L."/>
            <person name="Lauhon H.N."/>
            <person name="Lee S."/>
            <person name="Maranan R.T."/>
            <person name="Park Y.G."/>
            <person name="Priest M."/>
            <person name="Samuels S.O."/>
            <person name="Sarameh Y.J."/>
            <person name="Schreiber J.M."/>
            <person name="Shepard L."/>
            <person name="Sheth K.J."/>
            <person name="Silva C.A."/>
            <person name="Smyers G.M."/>
            <person name="Tam S."/>
            <person name="Tamura C.M."/>
            <person name="Wucher D.E."/>
            <person name="Donachie S.P."/>
            <person name="Reed F.A."/>
            <person name="Palecanda S."/>
            <person name="Chong R.A."/>
            <person name="Porter M.L."/>
            <person name="Garlena R.A."/>
            <person name="Russell D.A."/>
            <person name="Jacobs-Sera D."/>
            <person name="Hatfull G.F."/>
        </authorList>
    </citation>
    <scope>NUCLEOTIDE SEQUENCE [LARGE SCALE GENOMIC DNA]</scope>
</reference>
<evidence type="ECO:0000313" key="1">
    <source>
        <dbReference type="EMBL" id="QPX62637.1"/>
    </source>
</evidence>
<dbReference type="RefSeq" id="YP_010648579.1">
    <property type="nucleotide sequence ID" value="NC_070760.1"/>
</dbReference>
<evidence type="ECO:0000313" key="2">
    <source>
        <dbReference type="Proteomes" id="UP000595472"/>
    </source>
</evidence>
<accession>A0A7T3KCC0</accession>
<sequence>MANPAGLNYVKVVGLYQMFTADSASDLDDLPDFVNLEGDGIIKPNILEAKNLNAGLTSVYLPEDIIIDVVDGQLSRNGDPWVNVLAPSEGVSPTWFNYTIELYLRPVGSAEDVTYLKYGPYNFDPVPDPVTGVVDMATATPVAVAEGAPMVAGAPGAPGDMVLTAGPAPVTGTVNITAAMLPSTRLWSLTGNVTITLPVPDAARSGTITLVLLQDATGNRTITWPSEVLWPDGIELQPAPAANSLSVIHLLWTGREWLGLLGGRSFA</sequence>
<protein>
    <submittedName>
        <fullName evidence="1">Uncharacterized protein</fullName>
    </submittedName>
</protein>